<dbReference type="KEGG" id="blac:94349316"/>
<dbReference type="InterPro" id="IPR007849">
    <property type="entry name" value="ATP10"/>
</dbReference>
<comment type="caution">
    <text evidence="1">The sequence shown here is derived from an EMBL/GenBank/DDBJ whole genome shotgun (WGS) entry which is preliminary data.</text>
</comment>
<accession>A0A976IE95</accession>
<reference evidence="1 2" key="1">
    <citation type="journal article" date="2021" name="Genome Biol.">
        <title>AFLAP: assembly-free linkage analysis pipeline using k-mers from genome sequencing data.</title>
        <authorList>
            <person name="Fletcher K."/>
            <person name="Zhang L."/>
            <person name="Gil J."/>
            <person name="Han R."/>
            <person name="Cavanaugh K."/>
            <person name="Michelmore R."/>
        </authorList>
    </citation>
    <scope>NUCLEOTIDE SEQUENCE [LARGE SCALE GENOMIC DNA]</scope>
    <source>
        <strain evidence="1 2">SF5</strain>
    </source>
</reference>
<dbReference type="GeneID" id="94349316"/>
<proteinExistence type="predicted"/>
<dbReference type="PANTHER" id="PTHR28106">
    <property type="entry name" value="MITOCHONDRIAL ATPASE COMPLEX SUBUNIT ATP10"/>
    <property type="match status" value="1"/>
</dbReference>
<sequence>MLTPRGAALVLCRYRAMLRAISTTSDTKNISPTTANGQVKPNKAVSVRASPVQNLRNAMEALDAMIKEADRKVEKKYRPNMFAEYKQLNDTEGKVVEGSDTLTVVSQAKNVPSLKVNSLDGKHVDIQSFLVKGKVTLVLTSFKNYGLNMLPAWQNGFLAAFADKQGQLDSKVQMLTLNVIEDWYMKFVSGSITRGLQERTPKELHATTFAHFGRCDDFRTPMALDNSFVGYVHLVDGKGRIRWIAGGPATPLELDRLKNMTRQLLAQSTQRLQG</sequence>
<organism evidence="1 2">
    <name type="scientific">Bremia lactucae</name>
    <name type="common">Lettuce downy mildew</name>
    <dbReference type="NCBI Taxonomy" id="4779"/>
    <lineage>
        <taxon>Eukaryota</taxon>
        <taxon>Sar</taxon>
        <taxon>Stramenopiles</taxon>
        <taxon>Oomycota</taxon>
        <taxon>Peronosporomycetes</taxon>
        <taxon>Peronosporales</taxon>
        <taxon>Peronosporaceae</taxon>
        <taxon>Bremia</taxon>
    </lineage>
</organism>
<dbReference type="OrthoDB" id="17089at2759"/>
<evidence type="ECO:0000313" key="1">
    <source>
        <dbReference type="EMBL" id="TDH68504.1"/>
    </source>
</evidence>
<dbReference type="PANTHER" id="PTHR28106:SF1">
    <property type="entry name" value="MITOCHONDRIAL ATPASE COMPLEX SUBUNIT ATP10"/>
    <property type="match status" value="1"/>
</dbReference>
<dbReference type="GO" id="GO:0005743">
    <property type="term" value="C:mitochondrial inner membrane"/>
    <property type="evidence" value="ECO:0007669"/>
    <property type="project" value="TreeGrafter"/>
</dbReference>
<dbReference type="Proteomes" id="UP000294530">
    <property type="component" value="Unassembled WGS sequence"/>
</dbReference>
<gene>
    <name evidence="1" type="ORF">CCR75_005565</name>
</gene>
<evidence type="ECO:0000313" key="2">
    <source>
        <dbReference type="Proteomes" id="UP000294530"/>
    </source>
</evidence>
<dbReference type="EMBL" id="SHOA02000016">
    <property type="protein sequence ID" value="TDH68504.1"/>
    <property type="molecule type" value="Genomic_DNA"/>
</dbReference>
<dbReference type="RefSeq" id="XP_067818003.1">
    <property type="nucleotide sequence ID" value="XM_067963645.1"/>
</dbReference>
<dbReference type="AlphaFoldDB" id="A0A976IE95"/>
<protein>
    <submittedName>
        <fullName evidence="1">Uncharacterized protein</fullName>
    </submittedName>
</protein>
<dbReference type="Pfam" id="PF05176">
    <property type="entry name" value="ATP-synt_10"/>
    <property type="match status" value="1"/>
</dbReference>
<dbReference type="GO" id="GO:0033615">
    <property type="term" value="P:mitochondrial proton-transporting ATP synthase complex assembly"/>
    <property type="evidence" value="ECO:0007669"/>
    <property type="project" value="TreeGrafter"/>
</dbReference>
<name>A0A976IE95_BRELC</name>
<keyword evidence="2" id="KW-1185">Reference proteome</keyword>